<dbReference type="AlphaFoldDB" id="A0A9K3CPP2"/>
<comment type="caution">
    <text evidence="2">The sequence shown here is derived from an EMBL/GenBank/DDBJ whole genome shotgun (WGS) entry which is preliminary data.</text>
</comment>
<sequence>MEQETPQALSSESAGLIESESKEELAGKTLAYICFIVFGAATLLPWNAFITPFDYWTIECQYGDNFMFLMCSISISVMC</sequence>
<dbReference type="EMBL" id="BDIP01000330">
    <property type="protein sequence ID" value="GIQ81198.1"/>
    <property type="molecule type" value="Genomic_DNA"/>
</dbReference>
<organism evidence="2 3">
    <name type="scientific">Kipferlia bialata</name>
    <dbReference type="NCBI Taxonomy" id="797122"/>
    <lineage>
        <taxon>Eukaryota</taxon>
        <taxon>Metamonada</taxon>
        <taxon>Carpediemonas-like organisms</taxon>
        <taxon>Kipferlia</taxon>
    </lineage>
</organism>
<evidence type="ECO:0008006" key="4">
    <source>
        <dbReference type="Google" id="ProtNLM"/>
    </source>
</evidence>
<gene>
    <name evidence="2" type="ORF">KIPB_002118</name>
</gene>
<keyword evidence="1" id="KW-0812">Transmembrane</keyword>
<reference evidence="2 3" key="1">
    <citation type="journal article" date="2018" name="PLoS ONE">
        <title>The draft genome of Kipferlia bialata reveals reductive genome evolution in fornicate parasites.</title>
        <authorList>
            <person name="Tanifuji G."/>
            <person name="Takabayashi S."/>
            <person name="Kume K."/>
            <person name="Takagi M."/>
            <person name="Nakayama T."/>
            <person name="Kamikawa R."/>
            <person name="Inagaki Y."/>
            <person name="Hashimoto T."/>
        </authorList>
    </citation>
    <scope>NUCLEOTIDE SEQUENCE [LARGE SCALE GENOMIC DNA]</scope>
    <source>
        <strain evidence="2">NY0173</strain>
    </source>
</reference>
<feature type="transmembrane region" description="Helical" evidence="1">
    <location>
        <begin position="30"/>
        <end position="49"/>
    </location>
</feature>
<evidence type="ECO:0000256" key="1">
    <source>
        <dbReference type="SAM" id="Phobius"/>
    </source>
</evidence>
<keyword evidence="1" id="KW-1133">Transmembrane helix</keyword>
<proteinExistence type="predicted"/>
<name>A0A9K3CPP2_9EUKA</name>
<evidence type="ECO:0000313" key="2">
    <source>
        <dbReference type="EMBL" id="GIQ81198.1"/>
    </source>
</evidence>
<accession>A0A9K3CPP2</accession>
<evidence type="ECO:0000313" key="3">
    <source>
        <dbReference type="Proteomes" id="UP000265618"/>
    </source>
</evidence>
<dbReference type="Proteomes" id="UP000265618">
    <property type="component" value="Unassembled WGS sequence"/>
</dbReference>
<keyword evidence="1" id="KW-0472">Membrane</keyword>
<dbReference type="OrthoDB" id="46396at2759"/>
<keyword evidence="3" id="KW-1185">Reference proteome</keyword>
<protein>
    <recommendedName>
        <fullName evidence="4">Equilibrative nucleoside transporter</fullName>
    </recommendedName>
</protein>